<keyword evidence="3 6" id="KW-0238">DNA-binding</keyword>
<comment type="caution">
    <text evidence="10">The sequence shown here is derived from an EMBL/GenBank/DDBJ whole genome shotgun (WGS) entry which is preliminary data.</text>
</comment>
<sequence>MSDPSGAALDRSPQPQQQPQPQPPLRREIAFFSTKPPFARPGEYRQFAVEESAREPDAILVRTPVKRKNNALDRRPVSNELSSVNRHADVMNRAIHTTVPGKPTKTNRSFRSRPGTQASIGNVGSANNLTPTGPCRYDSSLGLLTKKFVNLLKQTEGGTLDLNKAAETLEVQKRRIYDITNVLEGIGLIEKNFKNVIQWKGSEASSSGLVDGSFELLQSEVSSLSLEESRLDNNIREMEERLRNLSEDANNQKFLFVTEEDIQSLPSLWGETLIAVKAPHGTTLEVPDPDEAIDYQQKRYRIIFRSTLGPIDVYLVSKFEEKIEEMNGDEITSELALVPVPTEQATTATEVDGRSEMEIDAREHNVSEQCPAVGTGSDGPSGMTKIVPSSDDVDADYWLLSGADFSITNIWMDDGLEWNDWLSVPDDPGDASANPPPPGDFPPNTASDIHHADTNPPENSKEDETAGVL</sequence>
<feature type="domain" description="E2F/DP family winged-helix DNA-binding" evidence="9">
    <location>
        <begin position="136"/>
        <end position="201"/>
    </location>
</feature>
<dbReference type="InterPro" id="IPR015633">
    <property type="entry name" value="E2F"/>
</dbReference>
<dbReference type="InterPro" id="IPR036388">
    <property type="entry name" value="WH-like_DNA-bd_sf"/>
</dbReference>
<dbReference type="InterPro" id="IPR036390">
    <property type="entry name" value="WH_DNA-bd_sf"/>
</dbReference>
<dbReference type="AlphaFoldDB" id="A0AAN7KC31"/>
<feature type="compositionally biased region" description="Polar residues" evidence="8">
    <location>
        <begin position="104"/>
        <end position="127"/>
    </location>
</feature>
<gene>
    <name evidence="10" type="ORF">SAY87_013802</name>
</gene>
<dbReference type="InterPro" id="IPR032198">
    <property type="entry name" value="E2F_CC-MB"/>
</dbReference>
<feature type="compositionally biased region" description="Basic and acidic residues" evidence="8">
    <location>
        <begin position="448"/>
        <end position="469"/>
    </location>
</feature>
<dbReference type="Gene3D" id="6.10.250.540">
    <property type="match status" value="1"/>
</dbReference>
<evidence type="ECO:0000256" key="4">
    <source>
        <dbReference type="ARBA" id="ARBA00023163"/>
    </source>
</evidence>
<dbReference type="Proteomes" id="UP001345219">
    <property type="component" value="Chromosome 11"/>
</dbReference>
<evidence type="ECO:0000256" key="8">
    <source>
        <dbReference type="SAM" id="MobiDB-lite"/>
    </source>
</evidence>
<feature type="region of interest" description="Disordered" evidence="8">
    <location>
        <begin position="1"/>
        <end position="25"/>
    </location>
</feature>
<evidence type="ECO:0000256" key="2">
    <source>
        <dbReference type="ARBA" id="ARBA00023015"/>
    </source>
</evidence>
<organism evidence="10 11">
    <name type="scientific">Trapa incisa</name>
    <dbReference type="NCBI Taxonomy" id="236973"/>
    <lineage>
        <taxon>Eukaryota</taxon>
        <taxon>Viridiplantae</taxon>
        <taxon>Streptophyta</taxon>
        <taxon>Embryophyta</taxon>
        <taxon>Tracheophyta</taxon>
        <taxon>Spermatophyta</taxon>
        <taxon>Magnoliopsida</taxon>
        <taxon>eudicotyledons</taxon>
        <taxon>Gunneridae</taxon>
        <taxon>Pentapetalae</taxon>
        <taxon>rosids</taxon>
        <taxon>malvids</taxon>
        <taxon>Myrtales</taxon>
        <taxon>Lythraceae</taxon>
        <taxon>Trapa</taxon>
    </lineage>
</organism>
<feature type="coiled-coil region" evidence="7">
    <location>
        <begin position="221"/>
        <end position="255"/>
    </location>
</feature>
<dbReference type="GO" id="GO:0000981">
    <property type="term" value="F:DNA-binding transcription factor activity, RNA polymerase II-specific"/>
    <property type="evidence" value="ECO:0007669"/>
    <property type="project" value="TreeGrafter"/>
</dbReference>
<dbReference type="SUPFAM" id="SSF46785">
    <property type="entry name" value="Winged helix' DNA-binding domain"/>
    <property type="match status" value="1"/>
</dbReference>
<dbReference type="SUPFAM" id="SSF144074">
    <property type="entry name" value="E2F-DP heterodimerization region"/>
    <property type="match status" value="1"/>
</dbReference>
<feature type="region of interest" description="Disordered" evidence="8">
    <location>
        <begin position="422"/>
        <end position="469"/>
    </location>
</feature>
<dbReference type="InterPro" id="IPR037241">
    <property type="entry name" value="E2F-DP_heterodim"/>
</dbReference>
<protein>
    <recommendedName>
        <fullName evidence="9">E2F/DP family winged-helix DNA-binding domain-containing protein</fullName>
    </recommendedName>
</protein>
<evidence type="ECO:0000256" key="3">
    <source>
        <dbReference type="ARBA" id="ARBA00023125"/>
    </source>
</evidence>
<dbReference type="Pfam" id="PF02319">
    <property type="entry name" value="WHD_E2F_TDP"/>
    <property type="match status" value="1"/>
</dbReference>
<evidence type="ECO:0000256" key="1">
    <source>
        <dbReference type="ARBA" id="ARBA00010940"/>
    </source>
</evidence>
<proteinExistence type="inferred from homology"/>
<dbReference type="SMART" id="SM01372">
    <property type="entry name" value="E2F_TDP"/>
    <property type="match status" value="1"/>
</dbReference>
<dbReference type="Gene3D" id="1.10.10.10">
    <property type="entry name" value="Winged helix-like DNA-binding domain superfamily/Winged helix DNA-binding domain"/>
    <property type="match status" value="1"/>
</dbReference>
<keyword evidence="2 6" id="KW-0805">Transcription regulation</keyword>
<dbReference type="InterPro" id="IPR003316">
    <property type="entry name" value="E2F_WHTH_DNA-bd_dom"/>
</dbReference>
<evidence type="ECO:0000259" key="9">
    <source>
        <dbReference type="SMART" id="SM01372"/>
    </source>
</evidence>
<dbReference type="PANTHER" id="PTHR12081">
    <property type="entry name" value="TRANSCRIPTION FACTOR E2F"/>
    <property type="match status" value="1"/>
</dbReference>
<keyword evidence="4 6" id="KW-0804">Transcription</keyword>
<dbReference type="CDD" id="cd14660">
    <property type="entry name" value="E2F_DD"/>
    <property type="match status" value="1"/>
</dbReference>
<evidence type="ECO:0000256" key="5">
    <source>
        <dbReference type="ARBA" id="ARBA00023306"/>
    </source>
</evidence>
<dbReference type="EMBL" id="JAXIOK010000008">
    <property type="protein sequence ID" value="KAK4764364.1"/>
    <property type="molecule type" value="Genomic_DNA"/>
</dbReference>
<feature type="region of interest" description="Disordered" evidence="8">
    <location>
        <begin position="98"/>
        <end position="127"/>
    </location>
</feature>
<reference evidence="10 11" key="1">
    <citation type="journal article" date="2023" name="Hortic Res">
        <title>Pangenome of water caltrop reveals structural variations and asymmetric subgenome divergence after allopolyploidization.</title>
        <authorList>
            <person name="Zhang X."/>
            <person name="Chen Y."/>
            <person name="Wang L."/>
            <person name="Yuan Y."/>
            <person name="Fang M."/>
            <person name="Shi L."/>
            <person name="Lu R."/>
            <person name="Comes H.P."/>
            <person name="Ma Y."/>
            <person name="Chen Y."/>
            <person name="Huang G."/>
            <person name="Zhou Y."/>
            <person name="Zheng Z."/>
            <person name="Qiu Y."/>
        </authorList>
    </citation>
    <scope>NUCLEOTIDE SEQUENCE [LARGE SCALE GENOMIC DNA]</scope>
    <source>
        <tissue evidence="10">Roots</tissue>
    </source>
</reference>
<dbReference type="GO" id="GO:0000978">
    <property type="term" value="F:RNA polymerase II cis-regulatory region sequence-specific DNA binding"/>
    <property type="evidence" value="ECO:0007669"/>
    <property type="project" value="InterPro"/>
</dbReference>
<keyword evidence="11" id="KW-1185">Reference proteome</keyword>
<comment type="subcellular location">
    <subcellularLocation>
        <location evidence="6">Nucleus</location>
    </subcellularLocation>
</comment>
<keyword evidence="6" id="KW-0539">Nucleus</keyword>
<keyword evidence="7" id="KW-0175">Coiled coil</keyword>
<comment type="similarity">
    <text evidence="1 6">Belongs to the E2F/DP family.</text>
</comment>
<dbReference type="Pfam" id="PF16421">
    <property type="entry name" value="E2F_CC-MB"/>
    <property type="match status" value="1"/>
</dbReference>
<accession>A0AAN7KC31</accession>
<evidence type="ECO:0000313" key="10">
    <source>
        <dbReference type="EMBL" id="KAK4764364.1"/>
    </source>
</evidence>
<dbReference type="FunFam" id="1.10.10.10:FF:000008">
    <property type="entry name" value="E2F transcription factor 1"/>
    <property type="match status" value="1"/>
</dbReference>
<dbReference type="GO" id="GO:0046983">
    <property type="term" value="F:protein dimerization activity"/>
    <property type="evidence" value="ECO:0007669"/>
    <property type="project" value="InterPro"/>
</dbReference>
<evidence type="ECO:0000256" key="7">
    <source>
        <dbReference type="SAM" id="Coils"/>
    </source>
</evidence>
<evidence type="ECO:0000313" key="11">
    <source>
        <dbReference type="Proteomes" id="UP001345219"/>
    </source>
</evidence>
<dbReference type="GO" id="GO:0090575">
    <property type="term" value="C:RNA polymerase II transcription regulator complex"/>
    <property type="evidence" value="ECO:0007669"/>
    <property type="project" value="TreeGrafter"/>
</dbReference>
<keyword evidence="5" id="KW-0131">Cell cycle</keyword>
<evidence type="ECO:0000256" key="6">
    <source>
        <dbReference type="RuleBase" id="RU003796"/>
    </source>
</evidence>
<name>A0AAN7KC31_9MYRT</name>
<dbReference type="PANTHER" id="PTHR12081:SF18">
    <property type="entry name" value="TRANSCRIPTION FACTOR E2F2-RELATED"/>
    <property type="match status" value="1"/>
</dbReference>